<dbReference type="Gene3D" id="2.40.50.140">
    <property type="entry name" value="Nucleic acid-binding proteins"/>
    <property type="match status" value="3"/>
</dbReference>
<evidence type="ECO:0000313" key="4">
    <source>
        <dbReference type="EMBL" id="GAB65624.1"/>
    </source>
</evidence>
<dbReference type="PANTHER" id="PTHR47165">
    <property type="entry name" value="OS03G0429900 PROTEIN"/>
    <property type="match status" value="1"/>
</dbReference>
<evidence type="ECO:0000313" key="5">
    <source>
        <dbReference type="Proteomes" id="UP000006319"/>
    </source>
</evidence>
<proteinExistence type="predicted"/>
<feature type="domain" description="Replication protein A OB" evidence="3">
    <location>
        <begin position="132"/>
        <end position="215"/>
    </location>
</feature>
<organism evidence="4 5">
    <name type="scientific">Plasmodium cynomolgi (strain B)</name>
    <dbReference type="NCBI Taxonomy" id="1120755"/>
    <lineage>
        <taxon>Eukaryota</taxon>
        <taxon>Sar</taxon>
        <taxon>Alveolata</taxon>
        <taxon>Apicomplexa</taxon>
        <taxon>Aconoidasida</taxon>
        <taxon>Haemosporida</taxon>
        <taxon>Plasmodiidae</taxon>
        <taxon>Plasmodium</taxon>
        <taxon>Plasmodium (Plasmodium)</taxon>
    </lineage>
</organism>
<accession>K6URB9</accession>
<keyword evidence="5" id="KW-1185">Reference proteome</keyword>
<dbReference type="CDD" id="cd04474">
    <property type="entry name" value="RPA1_DBD_A"/>
    <property type="match status" value="1"/>
</dbReference>
<name>K6URB9_PLACD</name>
<dbReference type="InterPro" id="IPR013955">
    <property type="entry name" value="Rep_factor-A_C"/>
</dbReference>
<dbReference type="GeneID" id="14691972"/>
<gene>
    <name evidence="4" type="ORF">PCYB_071260</name>
</gene>
<dbReference type="Proteomes" id="UP000006319">
    <property type="component" value="Chromosome 7"/>
</dbReference>
<dbReference type="CDD" id="cd04475">
    <property type="entry name" value="RPA1_DBD_B"/>
    <property type="match status" value="1"/>
</dbReference>
<reference evidence="4 5" key="1">
    <citation type="journal article" date="2012" name="Nat. Genet.">
        <title>Plasmodium cynomolgi genome sequences provide insight into Plasmodium vivax and the monkey malaria clade.</title>
        <authorList>
            <person name="Tachibana S."/>
            <person name="Sullivan S.A."/>
            <person name="Kawai S."/>
            <person name="Nakamura S."/>
            <person name="Kim H.R."/>
            <person name="Goto N."/>
            <person name="Arisue N."/>
            <person name="Palacpac N.M.Q."/>
            <person name="Honma H."/>
            <person name="Yagi M."/>
            <person name="Tougan T."/>
            <person name="Katakai Y."/>
            <person name="Kaneko O."/>
            <person name="Mita T."/>
            <person name="Kita K."/>
            <person name="Yasutomi Y."/>
            <person name="Sutton P.L."/>
            <person name="Shakhbatyan R."/>
            <person name="Horii T."/>
            <person name="Yasunaga T."/>
            <person name="Barnwell J.W."/>
            <person name="Escalante A.A."/>
            <person name="Carlton J.M."/>
            <person name="Tanabe K."/>
        </authorList>
    </citation>
    <scope>NUCLEOTIDE SEQUENCE [LARGE SCALE GENOMIC DNA]</scope>
    <source>
        <strain evidence="4 5">B</strain>
    </source>
</reference>
<dbReference type="PhylomeDB" id="K6URB9"/>
<dbReference type="SUPFAM" id="SSF50249">
    <property type="entry name" value="Nucleic acid-binding proteins"/>
    <property type="match status" value="3"/>
</dbReference>
<sequence length="485" mass="56268">MSENDLLFRISQITTYVSKWIIKAKVVNKSKLSTFKNNNSFFSIDVTDVHGDSISCKFWGSAADKWFNNIELKKVYIFSKGRVSIANPKYNTVKHKYELTFNEDSEIHEVKDDGEIKIQKKISLVNLRDIKIATKETPFTADLIGIVKHIGTISNLKTKQGNDITKQNIIIVDDTKHSFEIAFWDSNVNLIKDEIKENEIYVFTNISIRNWNDMKNGTFGVTSSIEKIENLNEELKAKCTMISEWYNTNGKYEQFTNMRNILSNDVSQIPDKHYALSDVNDVLAKISGTYTLVGRIKRIYWKSKENEHRFYYPACTKCKKKLLSSGQDNAPDNDYETNANDEESIVYSCMNCDENNVKPFYNYTFNFLFMDFSGSITLRAFSDEGYNLLGKKAEELKSLDEDTLDYLFNYDFLYKEYKVVVRVNQKVYNGIERVNFTAMRIFPQKHSDISYLLNEIQLLISKDNTANKNKRALNDDSHDAKKQKV</sequence>
<evidence type="ECO:0000259" key="3">
    <source>
        <dbReference type="Pfam" id="PF16900"/>
    </source>
</evidence>
<evidence type="ECO:0000256" key="1">
    <source>
        <dbReference type="ARBA" id="ARBA00023125"/>
    </source>
</evidence>
<feature type="domain" description="Replication factor A C-terminal" evidence="2">
    <location>
        <begin position="307"/>
        <end position="447"/>
    </location>
</feature>
<dbReference type="EMBL" id="DF157099">
    <property type="protein sequence ID" value="GAB65624.1"/>
    <property type="molecule type" value="Genomic_DNA"/>
</dbReference>
<keyword evidence="1" id="KW-0238">DNA-binding</keyword>
<dbReference type="OMA" id="FNSYAML"/>
<dbReference type="InterPro" id="IPR031657">
    <property type="entry name" value="REPA_OB_2"/>
</dbReference>
<dbReference type="eggNOG" id="KOG0851">
    <property type="taxonomic scope" value="Eukaryota"/>
</dbReference>
<dbReference type="OrthoDB" id="1751331at2759"/>
<dbReference type="VEuPathDB" id="PlasmoDB:PCYB_071260"/>
<protein>
    <submittedName>
        <fullName evidence="4">Replication factor A-related protein</fullName>
    </submittedName>
</protein>
<dbReference type="GO" id="GO:0003677">
    <property type="term" value="F:DNA binding"/>
    <property type="evidence" value="ECO:0007669"/>
    <property type="project" value="UniProtKB-KW"/>
</dbReference>
<dbReference type="PANTHER" id="PTHR47165:SF4">
    <property type="entry name" value="OS03G0429900 PROTEIN"/>
    <property type="match status" value="1"/>
</dbReference>
<dbReference type="AlphaFoldDB" id="K6URB9"/>
<dbReference type="InterPro" id="IPR012340">
    <property type="entry name" value="NA-bd_OB-fold"/>
</dbReference>
<dbReference type="RefSeq" id="XP_004221571.1">
    <property type="nucleotide sequence ID" value="XM_004221523.1"/>
</dbReference>
<dbReference type="KEGG" id="pcy:PCYB_071260"/>
<dbReference type="Pfam" id="PF08646">
    <property type="entry name" value="Rep_fac-A_C"/>
    <property type="match status" value="1"/>
</dbReference>
<dbReference type="FunFam" id="2.40.50.140:FF:000209">
    <property type="entry name" value="Replication protein A1, small"/>
    <property type="match status" value="1"/>
</dbReference>
<evidence type="ECO:0000259" key="2">
    <source>
        <dbReference type="Pfam" id="PF08646"/>
    </source>
</evidence>
<dbReference type="Pfam" id="PF16900">
    <property type="entry name" value="REPA_OB_2"/>
    <property type="match status" value="1"/>
</dbReference>